<evidence type="ECO:0000256" key="1">
    <source>
        <dbReference type="SAM" id="MobiDB-lite"/>
    </source>
</evidence>
<proteinExistence type="predicted"/>
<feature type="region of interest" description="Disordered" evidence="1">
    <location>
        <begin position="164"/>
        <end position="188"/>
    </location>
</feature>
<protein>
    <submittedName>
        <fullName evidence="2">Uncharacterized protein</fullName>
    </submittedName>
</protein>
<keyword evidence="3" id="KW-1185">Reference proteome</keyword>
<reference evidence="2 3" key="1">
    <citation type="journal article" date="2025" name="Microbiol. Resour. Announc.">
        <title>Draft genome sequences for Neonectria magnoliae and Neonectria punicea, canker pathogens of Liriodendron tulipifera and Acer saccharum in West Virginia.</title>
        <authorList>
            <person name="Petronek H.M."/>
            <person name="Kasson M.T."/>
            <person name="Metheny A.M."/>
            <person name="Stauder C.M."/>
            <person name="Lovett B."/>
            <person name="Lynch S.C."/>
            <person name="Garnas J.R."/>
            <person name="Kasson L.R."/>
            <person name="Stajich J.E."/>
        </authorList>
    </citation>
    <scope>NUCLEOTIDE SEQUENCE [LARGE SCALE GENOMIC DNA]</scope>
    <source>
        <strain evidence="2 3">NRRL 64653</strain>
    </source>
</reference>
<sequence length="340" mass="37949">MFNHGIDMNSDQNGIGDQFQSSYPDLDAMPTDSSSSFDDFLSVRASASNVGLVVPGDSEATAEFINAHMWPGPETTSTEPESLLESTIDPTLLANSPMETESEEEHWPEERPPAEQARLGSSEDIDLIPAGLRIALKDNALEFRGFITSKRQGAALRSVYNGLGAKPLGETSSSRPETDPTFPQNDEEYRGRIRQMFDTICDWSDCRDWRARMSRKDVVAWLTEMSRMRHPNDQDADLSKVCDADMIPPPDRMPSLLEQWKNVTGREVSTIEIELLCAEVLFNKMLIHSAMRSSWVARITNAPKAENKRKQNNKTGNDRKRKAASQGGSGARRARAEPEE</sequence>
<organism evidence="2 3">
    <name type="scientific">Neonectria punicea</name>
    <dbReference type="NCBI Taxonomy" id="979145"/>
    <lineage>
        <taxon>Eukaryota</taxon>
        <taxon>Fungi</taxon>
        <taxon>Dikarya</taxon>
        <taxon>Ascomycota</taxon>
        <taxon>Pezizomycotina</taxon>
        <taxon>Sordariomycetes</taxon>
        <taxon>Hypocreomycetidae</taxon>
        <taxon>Hypocreales</taxon>
        <taxon>Nectriaceae</taxon>
        <taxon>Neonectria</taxon>
    </lineage>
</organism>
<dbReference type="EMBL" id="JAZAVJ010000117">
    <property type="protein sequence ID" value="KAK7413863.1"/>
    <property type="molecule type" value="Genomic_DNA"/>
</dbReference>
<comment type="caution">
    <text evidence="2">The sequence shown here is derived from an EMBL/GenBank/DDBJ whole genome shotgun (WGS) entry which is preliminary data.</text>
</comment>
<evidence type="ECO:0000313" key="3">
    <source>
        <dbReference type="Proteomes" id="UP001498476"/>
    </source>
</evidence>
<evidence type="ECO:0000313" key="2">
    <source>
        <dbReference type="EMBL" id="KAK7413863.1"/>
    </source>
</evidence>
<dbReference type="Proteomes" id="UP001498476">
    <property type="component" value="Unassembled WGS sequence"/>
</dbReference>
<feature type="compositionally biased region" description="Polar residues" evidence="1">
    <location>
        <begin position="9"/>
        <end position="23"/>
    </location>
</feature>
<accession>A0ABR1GYF9</accession>
<feature type="region of interest" description="Disordered" evidence="1">
    <location>
        <begin position="1"/>
        <end position="35"/>
    </location>
</feature>
<name>A0ABR1GYF9_9HYPO</name>
<gene>
    <name evidence="2" type="ORF">QQX98_007280</name>
</gene>
<feature type="region of interest" description="Disordered" evidence="1">
    <location>
        <begin position="92"/>
        <end position="119"/>
    </location>
</feature>
<feature type="region of interest" description="Disordered" evidence="1">
    <location>
        <begin position="301"/>
        <end position="340"/>
    </location>
</feature>